<name>A0A174SG14_BACT4</name>
<dbReference type="AlphaFoldDB" id="A0A174SG14"/>
<reference evidence="1 2" key="1">
    <citation type="submission" date="2015-09" db="EMBL/GenBank/DDBJ databases">
        <authorList>
            <consortium name="Pathogen Informatics"/>
        </authorList>
    </citation>
    <scope>NUCLEOTIDE SEQUENCE [LARGE SCALE GENOMIC DNA]</scope>
    <source>
        <strain evidence="1 2">2789STDY5834945</strain>
    </source>
</reference>
<evidence type="ECO:0000313" key="1">
    <source>
        <dbReference type="EMBL" id="CUP96644.1"/>
    </source>
</evidence>
<evidence type="ECO:0000313" key="2">
    <source>
        <dbReference type="Proteomes" id="UP000095541"/>
    </source>
</evidence>
<protein>
    <submittedName>
        <fullName evidence="1">Uncharacterized protein</fullName>
    </submittedName>
</protein>
<dbReference type="Proteomes" id="UP000095541">
    <property type="component" value="Unassembled WGS sequence"/>
</dbReference>
<accession>A0A174SG14</accession>
<dbReference type="EMBL" id="CZBI01000003">
    <property type="protein sequence ID" value="CUP96644.1"/>
    <property type="molecule type" value="Genomic_DNA"/>
</dbReference>
<sequence>MSFYKVKAMNAEKWGKSRKGSPYITLYIGTYDSKINQ</sequence>
<gene>
    <name evidence="1" type="ORF">ERS852557_02275</name>
</gene>
<proteinExistence type="predicted"/>
<organism evidence="1 2">
    <name type="scientific">Bacteroides thetaiotaomicron</name>
    <dbReference type="NCBI Taxonomy" id="818"/>
    <lineage>
        <taxon>Bacteria</taxon>
        <taxon>Pseudomonadati</taxon>
        <taxon>Bacteroidota</taxon>
        <taxon>Bacteroidia</taxon>
        <taxon>Bacteroidales</taxon>
        <taxon>Bacteroidaceae</taxon>
        <taxon>Bacteroides</taxon>
    </lineage>
</organism>